<organism evidence="5 6">
    <name type="scientific">Papaver nudicaule</name>
    <name type="common">Iceland poppy</name>
    <dbReference type="NCBI Taxonomy" id="74823"/>
    <lineage>
        <taxon>Eukaryota</taxon>
        <taxon>Viridiplantae</taxon>
        <taxon>Streptophyta</taxon>
        <taxon>Embryophyta</taxon>
        <taxon>Tracheophyta</taxon>
        <taxon>Spermatophyta</taxon>
        <taxon>Magnoliopsida</taxon>
        <taxon>Ranunculales</taxon>
        <taxon>Papaveraceae</taxon>
        <taxon>Papaveroideae</taxon>
        <taxon>Papaver</taxon>
    </lineage>
</organism>
<keyword evidence="3" id="KW-0472">Membrane</keyword>
<evidence type="ECO:0000313" key="5">
    <source>
        <dbReference type="EMBL" id="MCL7022122.1"/>
    </source>
</evidence>
<dbReference type="AlphaFoldDB" id="A0AA41RPE4"/>
<evidence type="ECO:0000256" key="2">
    <source>
        <dbReference type="SAM" id="MobiDB-lite"/>
    </source>
</evidence>
<gene>
    <name evidence="5" type="ORF">MKW94_003462</name>
</gene>
<dbReference type="EMBL" id="JAJJMA010008253">
    <property type="protein sequence ID" value="MCL7022122.1"/>
    <property type="molecule type" value="Genomic_DNA"/>
</dbReference>
<keyword evidence="3" id="KW-1133">Transmembrane helix</keyword>
<keyword evidence="6" id="KW-1185">Reference proteome</keyword>
<protein>
    <recommendedName>
        <fullName evidence="4">Myb/SANT-like domain-containing protein</fullName>
    </recommendedName>
</protein>
<name>A0AA41RPE4_PAPNU</name>
<evidence type="ECO:0000256" key="3">
    <source>
        <dbReference type="SAM" id="Phobius"/>
    </source>
</evidence>
<feature type="transmembrane region" description="Helical" evidence="3">
    <location>
        <begin position="7"/>
        <end position="26"/>
    </location>
</feature>
<dbReference type="Proteomes" id="UP001177140">
    <property type="component" value="Unassembled WGS sequence"/>
</dbReference>
<evidence type="ECO:0000313" key="6">
    <source>
        <dbReference type="Proteomes" id="UP001177140"/>
    </source>
</evidence>
<feature type="region of interest" description="Disordered" evidence="2">
    <location>
        <begin position="39"/>
        <end position="63"/>
    </location>
</feature>
<dbReference type="InterPro" id="IPR024752">
    <property type="entry name" value="Myb/SANT-like_dom"/>
</dbReference>
<feature type="region of interest" description="Disordered" evidence="2">
    <location>
        <begin position="239"/>
        <end position="263"/>
    </location>
</feature>
<evidence type="ECO:0000259" key="4">
    <source>
        <dbReference type="Pfam" id="PF12776"/>
    </source>
</evidence>
<comment type="caution">
    <text evidence="5">The sequence shown here is derived from an EMBL/GenBank/DDBJ whole genome shotgun (WGS) entry which is preliminary data.</text>
</comment>
<keyword evidence="1" id="KW-0175">Coiled coil</keyword>
<dbReference type="Pfam" id="PF12776">
    <property type="entry name" value="Myb_DNA-bind_3"/>
    <property type="match status" value="1"/>
</dbReference>
<dbReference type="PANTHER" id="PTHR47584:SF9">
    <property type="entry name" value="L10-INTERACTING MYB DOMAIN-CONTAINING PROTEIN-LIKE"/>
    <property type="match status" value="1"/>
</dbReference>
<sequence>MSELDELFWNIFVFEIFLNLCFFIGMDDIDQFSIEGNSKDEDYKEEKNDEEENEDGESKKNSEAGKITFRNAPEFRRDFITYCLEEVNYSRSIGSTLKIPSWEKIGVKLSEKYGYPMKSKKLRNHWDYLKKQYMSWTTLLSLLGYGNDVETVDFNCPKEQWDEISKKVKNANHFKEKGLEDADLLKCLFGDINWTVIQPYRTRNTDVQPLAVTSAPPDTLAMDDSGQPARIVDQELSCQDVSEEDTMDTSNSQELMKEKKRKRVEASSSDTVKGIGGTLMERQQIVLEKLEIILKKLQEILEKQQSVKEKKENLTVDFLKTLDMLKDAGYISNEDALEVEFKVSELSGWQKLFVNLPTIERRVSYVNKLLGRL</sequence>
<accession>A0AA41RPE4</accession>
<dbReference type="InterPro" id="IPR045026">
    <property type="entry name" value="LIMYB"/>
</dbReference>
<keyword evidence="3" id="KW-0812">Transmembrane</keyword>
<feature type="domain" description="Myb/SANT-like" evidence="4">
    <location>
        <begin position="75"/>
        <end position="163"/>
    </location>
</feature>
<evidence type="ECO:0000256" key="1">
    <source>
        <dbReference type="SAM" id="Coils"/>
    </source>
</evidence>
<dbReference type="PANTHER" id="PTHR47584">
    <property type="match status" value="1"/>
</dbReference>
<feature type="coiled-coil region" evidence="1">
    <location>
        <begin position="280"/>
        <end position="317"/>
    </location>
</feature>
<reference evidence="5" key="1">
    <citation type="submission" date="2022-03" db="EMBL/GenBank/DDBJ databases">
        <title>A functionally conserved STORR gene fusion in Papaver species that diverged 16.8 million years ago.</title>
        <authorList>
            <person name="Catania T."/>
        </authorList>
    </citation>
    <scope>NUCLEOTIDE SEQUENCE</scope>
    <source>
        <strain evidence="5">S-191538</strain>
    </source>
</reference>
<proteinExistence type="predicted"/>